<reference evidence="1" key="1">
    <citation type="journal article" date="2019" name="bioRxiv">
        <title>The Genome of the Zebra Mussel, Dreissena polymorpha: A Resource for Invasive Species Research.</title>
        <authorList>
            <person name="McCartney M.A."/>
            <person name="Auch B."/>
            <person name="Kono T."/>
            <person name="Mallez S."/>
            <person name="Zhang Y."/>
            <person name="Obille A."/>
            <person name="Becker A."/>
            <person name="Abrahante J.E."/>
            <person name="Garbe J."/>
            <person name="Badalamenti J.P."/>
            <person name="Herman A."/>
            <person name="Mangelson H."/>
            <person name="Liachko I."/>
            <person name="Sullivan S."/>
            <person name="Sone E.D."/>
            <person name="Koren S."/>
            <person name="Silverstein K.A.T."/>
            <person name="Beckman K.B."/>
            <person name="Gohl D.M."/>
        </authorList>
    </citation>
    <scope>NUCLEOTIDE SEQUENCE</scope>
    <source>
        <strain evidence="1">Duluth1</strain>
        <tissue evidence="1">Whole animal</tissue>
    </source>
</reference>
<protein>
    <submittedName>
        <fullName evidence="1">Uncharacterized protein</fullName>
    </submittedName>
</protein>
<accession>A0A9D4DZX4</accession>
<dbReference type="AlphaFoldDB" id="A0A9D4DZX4"/>
<keyword evidence="2" id="KW-1185">Reference proteome</keyword>
<evidence type="ECO:0000313" key="1">
    <source>
        <dbReference type="EMBL" id="KAH3769515.1"/>
    </source>
</evidence>
<sequence>MVHDYSSLKVFWKASGNTEQDSALQVTLDQKAGRLRYGRCNGCRRMYLKFQ</sequence>
<proteinExistence type="predicted"/>
<evidence type="ECO:0000313" key="2">
    <source>
        <dbReference type="Proteomes" id="UP000828390"/>
    </source>
</evidence>
<comment type="caution">
    <text evidence="1">The sequence shown here is derived from an EMBL/GenBank/DDBJ whole genome shotgun (WGS) entry which is preliminary data.</text>
</comment>
<reference evidence="1" key="2">
    <citation type="submission" date="2020-11" db="EMBL/GenBank/DDBJ databases">
        <authorList>
            <person name="McCartney M.A."/>
            <person name="Auch B."/>
            <person name="Kono T."/>
            <person name="Mallez S."/>
            <person name="Becker A."/>
            <person name="Gohl D.M."/>
            <person name="Silverstein K.A.T."/>
            <person name="Koren S."/>
            <person name="Bechman K.B."/>
            <person name="Herman A."/>
            <person name="Abrahante J.E."/>
            <person name="Garbe J."/>
        </authorList>
    </citation>
    <scope>NUCLEOTIDE SEQUENCE</scope>
    <source>
        <strain evidence="1">Duluth1</strain>
        <tissue evidence="1">Whole animal</tissue>
    </source>
</reference>
<gene>
    <name evidence="1" type="ORF">DPMN_170785</name>
</gene>
<dbReference type="Proteomes" id="UP000828390">
    <property type="component" value="Unassembled WGS sequence"/>
</dbReference>
<organism evidence="1 2">
    <name type="scientific">Dreissena polymorpha</name>
    <name type="common">Zebra mussel</name>
    <name type="synonym">Mytilus polymorpha</name>
    <dbReference type="NCBI Taxonomy" id="45954"/>
    <lineage>
        <taxon>Eukaryota</taxon>
        <taxon>Metazoa</taxon>
        <taxon>Spiralia</taxon>
        <taxon>Lophotrochozoa</taxon>
        <taxon>Mollusca</taxon>
        <taxon>Bivalvia</taxon>
        <taxon>Autobranchia</taxon>
        <taxon>Heteroconchia</taxon>
        <taxon>Euheterodonta</taxon>
        <taxon>Imparidentia</taxon>
        <taxon>Neoheterodontei</taxon>
        <taxon>Myida</taxon>
        <taxon>Dreissenoidea</taxon>
        <taxon>Dreissenidae</taxon>
        <taxon>Dreissena</taxon>
    </lineage>
</organism>
<name>A0A9D4DZX4_DREPO</name>
<dbReference type="EMBL" id="JAIWYP010000009">
    <property type="protein sequence ID" value="KAH3769515.1"/>
    <property type="molecule type" value="Genomic_DNA"/>
</dbReference>